<name>A0A2P6S8H8_ROSCH</name>
<keyword evidence="6" id="KW-0829">Tyrosine-protein kinase</keyword>
<dbReference type="Gene3D" id="2.90.10.10">
    <property type="entry name" value="Bulb-type lectin domain"/>
    <property type="match status" value="1"/>
</dbReference>
<evidence type="ECO:0000256" key="1">
    <source>
        <dbReference type="ARBA" id="ARBA00022729"/>
    </source>
</evidence>
<keyword evidence="7" id="KW-1185">Reference proteome</keyword>
<comment type="caution">
    <text evidence="6">The sequence shown here is derived from an EMBL/GenBank/DDBJ whole genome shotgun (WGS) entry which is preliminary data.</text>
</comment>
<evidence type="ECO:0000259" key="5">
    <source>
        <dbReference type="PROSITE" id="PS50927"/>
    </source>
</evidence>
<dbReference type="SUPFAM" id="SSF51110">
    <property type="entry name" value="alpha-D-mannose-specific plant lectins"/>
    <property type="match status" value="1"/>
</dbReference>
<keyword evidence="3" id="KW-0325">Glycoprotein</keyword>
<evidence type="ECO:0000313" key="7">
    <source>
        <dbReference type="Proteomes" id="UP000238479"/>
    </source>
</evidence>
<dbReference type="STRING" id="74649.A0A2P6S8H8"/>
<evidence type="ECO:0000256" key="4">
    <source>
        <dbReference type="SAM" id="SignalP"/>
    </source>
</evidence>
<feature type="chain" id="PRO_5015118147" evidence="4">
    <location>
        <begin position="35"/>
        <end position="190"/>
    </location>
</feature>
<dbReference type="PANTHER" id="PTHR32444">
    <property type="entry name" value="BULB-TYPE LECTIN DOMAIN-CONTAINING PROTEIN"/>
    <property type="match status" value="1"/>
</dbReference>
<dbReference type="PANTHER" id="PTHR32444:SF66">
    <property type="entry name" value="NON-SPECIFIC SERINE_THREONINE PROTEIN KINASE"/>
    <property type="match status" value="1"/>
</dbReference>
<dbReference type="Pfam" id="PF01453">
    <property type="entry name" value="B_lectin"/>
    <property type="match status" value="1"/>
</dbReference>
<dbReference type="SMART" id="SM00108">
    <property type="entry name" value="B_lectin"/>
    <property type="match status" value="1"/>
</dbReference>
<feature type="domain" description="Bulb-type lectin" evidence="5">
    <location>
        <begin position="37"/>
        <end position="166"/>
    </location>
</feature>
<keyword evidence="2" id="KW-1015">Disulfide bond</keyword>
<dbReference type="CDD" id="cd00028">
    <property type="entry name" value="B_lectin"/>
    <property type="match status" value="1"/>
</dbReference>
<keyword evidence="1 4" id="KW-0732">Signal</keyword>
<dbReference type="Gramene" id="PRQ54956">
    <property type="protein sequence ID" value="PRQ54956"/>
    <property type="gene ID" value="RchiOBHm_Chr1g0319311"/>
</dbReference>
<feature type="signal peptide" evidence="4">
    <location>
        <begin position="1"/>
        <end position="34"/>
    </location>
</feature>
<gene>
    <name evidence="6" type="ORF">RchiOBHm_Chr1g0319311</name>
</gene>
<dbReference type="EC" id="2.7.10.2" evidence="6"/>
<reference evidence="6 7" key="1">
    <citation type="journal article" date="2018" name="Nat. Genet.">
        <title>The Rosa genome provides new insights in the design of modern roses.</title>
        <authorList>
            <person name="Bendahmane M."/>
        </authorList>
    </citation>
    <scope>NUCLEOTIDE SEQUENCE [LARGE SCALE GENOMIC DNA]</scope>
    <source>
        <strain evidence="7">cv. Old Blush</strain>
    </source>
</reference>
<proteinExistence type="predicted"/>
<sequence length="190" mass="21239">MQMGFRGEIVWGLNSIMFLMLFLFLSLLSLRCYCAEVHEINDSKPLAVGQTLVSPGRIFELGCFSFSDSSKQYVGLWQKNIVYPRKFVWVANRERPLAVSDGLASLKISRIENLELLDGKQNSLWSANVAAQVPSSNTSSVVSHLLDRGNFVVKNDVEADGLVWQSFDHPGDTYRLSCWDSIANLRGGMS</sequence>
<evidence type="ECO:0000256" key="2">
    <source>
        <dbReference type="ARBA" id="ARBA00023157"/>
    </source>
</evidence>
<dbReference type="PROSITE" id="PS50927">
    <property type="entry name" value="BULB_LECTIN"/>
    <property type="match status" value="1"/>
</dbReference>
<keyword evidence="6" id="KW-0808">Transferase</keyword>
<dbReference type="Proteomes" id="UP000238479">
    <property type="component" value="Chromosome 1"/>
</dbReference>
<dbReference type="InterPro" id="IPR036426">
    <property type="entry name" value="Bulb-type_lectin_dom_sf"/>
</dbReference>
<evidence type="ECO:0000256" key="3">
    <source>
        <dbReference type="ARBA" id="ARBA00023180"/>
    </source>
</evidence>
<dbReference type="EMBL" id="PDCK01000039">
    <property type="protein sequence ID" value="PRQ54956.1"/>
    <property type="molecule type" value="Genomic_DNA"/>
</dbReference>
<organism evidence="6 7">
    <name type="scientific">Rosa chinensis</name>
    <name type="common">China rose</name>
    <dbReference type="NCBI Taxonomy" id="74649"/>
    <lineage>
        <taxon>Eukaryota</taxon>
        <taxon>Viridiplantae</taxon>
        <taxon>Streptophyta</taxon>
        <taxon>Embryophyta</taxon>
        <taxon>Tracheophyta</taxon>
        <taxon>Spermatophyta</taxon>
        <taxon>Magnoliopsida</taxon>
        <taxon>eudicotyledons</taxon>
        <taxon>Gunneridae</taxon>
        <taxon>Pentapetalae</taxon>
        <taxon>rosids</taxon>
        <taxon>fabids</taxon>
        <taxon>Rosales</taxon>
        <taxon>Rosaceae</taxon>
        <taxon>Rosoideae</taxon>
        <taxon>Rosoideae incertae sedis</taxon>
        <taxon>Rosa</taxon>
    </lineage>
</organism>
<dbReference type="AlphaFoldDB" id="A0A2P6S8H8"/>
<dbReference type="GO" id="GO:0004715">
    <property type="term" value="F:non-membrane spanning protein tyrosine kinase activity"/>
    <property type="evidence" value="ECO:0007669"/>
    <property type="project" value="UniProtKB-EC"/>
</dbReference>
<accession>A0A2P6S8H8</accession>
<keyword evidence="6" id="KW-0418">Kinase</keyword>
<evidence type="ECO:0000313" key="6">
    <source>
        <dbReference type="EMBL" id="PRQ54956.1"/>
    </source>
</evidence>
<protein>
    <submittedName>
        <fullName evidence="6">Putative non-specific protein-tyrosine kinase</fullName>
        <ecNumber evidence="6">2.7.10.2</ecNumber>
    </submittedName>
</protein>
<dbReference type="InterPro" id="IPR001480">
    <property type="entry name" value="Bulb-type_lectin_dom"/>
</dbReference>